<dbReference type="GO" id="GO:0015031">
    <property type="term" value="P:protein transport"/>
    <property type="evidence" value="ECO:0007669"/>
    <property type="project" value="UniProtKB-KW"/>
</dbReference>
<evidence type="ECO:0000256" key="9">
    <source>
        <dbReference type="ARBA" id="ARBA00023136"/>
    </source>
</evidence>
<dbReference type="AlphaFoldDB" id="A0A172ZHA2"/>
<dbReference type="GO" id="GO:0009288">
    <property type="term" value="C:bacterial-type flagellum"/>
    <property type="evidence" value="ECO:0007669"/>
    <property type="project" value="InterPro"/>
</dbReference>
<dbReference type="InterPro" id="IPR053716">
    <property type="entry name" value="Flag_assembly_chemotaxis_eff"/>
</dbReference>
<keyword evidence="12" id="KW-0282">Flagellum</keyword>
<dbReference type="Gene3D" id="1.10.287.1700">
    <property type="match status" value="1"/>
</dbReference>
<evidence type="ECO:0000313" key="13">
    <source>
        <dbReference type="Proteomes" id="UP000078148"/>
    </source>
</evidence>
<evidence type="ECO:0000256" key="8">
    <source>
        <dbReference type="ARBA" id="ARBA00022927"/>
    </source>
</evidence>
<reference evidence="12 13" key="2">
    <citation type="journal article" date="2016" name="Int. J. Syst. Evol. Microbiol.">
        <title>Paenibacillus bovis sp. nov., isolated from raw yak (Bos grunniens) milk.</title>
        <authorList>
            <person name="Gao C."/>
            <person name="Han J."/>
            <person name="Liu Z."/>
            <person name="Xu X."/>
            <person name="Hang F."/>
            <person name="Wu Z."/>
        </authorList>
    </citation>
    <scope>NUCLEOTIDE SEQUENCE [LARGE SCALE GENOMIC DNA]</scope>
    <source>
        <strain evidence="12 13">BD3526</strain>
    </source>
</reference>
<evidence type="ECO:0000256" key="5">
    <source>
        <dbReference type="ARBA" id="ARBA00022475"/>
    </source>
</evidence>
<dbReference type="GO" id="GO:0044781">
    <property type="term" value="P:bacterial-type flagellum organization"/>
    <property type="evidence" value="ECO:0007669"/>
    <property type="project" value="UniProtKB-KW"/>
</dbReference>
<proteinExistence type="inferred from homology"/>
<comment type="similarity">
    <text evidence="2">Belongs to the FliJ family.</text>
</comment>
<keyword evidence="6" id="KW-0145">Chemotaxis</keyword>
<sequence>MNFQYNFQKVVDIKSSAKNQAEWILSTALGELQAQEQSLDQLLEDQNRTLEAINQAIEQCAPISELQDMQRYIAYLDQCIAKKISDVHRAQVDVEHKKLHLTEKMVDEKVWLQAKDKAKAKFMQEHMLREQNALDEMATVRFAMQSR</sequence>
<evidence type="ECO:0000256" key="6">
    <source>
        <dbReference type="ARBA" id="ARBA00022500"/>
    </source>
</evidence>
<keyword evidence="9" id="KW-0472">Membrane</keyword>
<accession>A0A172ZHA2</accession>
<keyword evidence="10" id="KW-1006">Bacterial flagellum protein export</keyword>
<comment type="subcellular location">
    <subcellularLocation>
        <location evidence="1">Cell membrane</location>
        <topology evidence="1">Peripheral membrane protein</topology>
        <orientation evidence="1">Cytoplasmic side</orientation>
    </subcellularLocation>
</comment>
<keyword evidence="13" id="KW-1185">Reference proteome</keyword>
<feature type="coiled-coil region" evidence="11">
    <location>
        <begin position="25"/>
        <end position="59"/>
    </location>
</feature>
<dbReference type="Proteomes" id="UP000078148">
    <property type="component" value="Chromosome"/>
</dbReference>
<keyword evidence="11" id="KW-0175">Coiled coil</keyword>
<organism evidence="12 13">
    <name type="scientific">Paenibacillus bovis</name>
    <dbReference type="NCBI Taxonomy" id="1616788"/>
    <lineage>
        <taxon>Bacteria</taxon>
        <taxon>Bacillati</taxon>
        <taxon>Bacillota</taxon>
        <taxon>Bacilli</taxon>
        <taxon>Bacillales</taxon>
        <taxon>Paenibacillaceae</taxon>
        <taxon>Paenibacillus</taxon>
    </lineage>
</organism>
<dbReference type="RefSeq" id="WP_060534438.1">
    <property type="nucleotide sequence ID" value="NZ_CP013023.1"/>
</dbReference>
<evidence type="ECO:0000256" key="4">
    <source>
        <dbReference type="ARBA" id="ARBA00022448"/>
    </source>
</evidence>
<dbReference type="KEGG" id="pbv:AR543_11235"/>
<evidence type="ECO:0000256" key="11">
    <source>
        <dbReference type="SAM" id="Coils"/>
    </source>
</evidence>
<dbReference type="InterPro" id="IPR012823">
    <property type="entry name" value="Flagell_FliJ"/>
</dbReference>
<dbReference type="STRING" id="1616788.AR543_11235"/>
<dbReference type="GO" id="GO:0006935">
    <property type="term" value="P:chemotaxis"/>
    <property type="evidence" value="ECO:0007669"/>
    <property type="project" value="UniProtKB-KW"/>
</dbReference>
<evidence type="ECO:0000256" key="7">
    <source>
        <dbReference type="ARBA" id="ARBA00022795"/>
    </source>
</evidence>
<dbReference type="Pfam" id="PF02050">
    <property type="entry name" value="FliJ"/>
    <property type="match status" value="1"/>
</dbReference>
<keyword evidence="7" id="KW-1005">Bacterial flagellum biogenesis</keyword>
<dbReference type="OrthoDB" id="2678901at2"/>
<evidence type="ECO:0000256" key="2">
    <source>
        <dbReference type="ARBA" id="ARBA00010004"/>
    </source>
</evidence>
<keyword evidence="12" id="KW-0966">Cell projection</keyword>
<gene>
    <name evidence="12" type="ORF">AR543_11235</name>
</gene>
<dbReference type="GO" id="GO:0005886">
    <property type="term" value="C:plasma membrane"/>
    <property type="evidence" value="ECO:0007669"/>
    <property type="project" value="UniProtKB-SubCell"/>
</dbReference>
<evidence type="ECO:0000313" key="12">
    <source>
        <dbReference type="EMBL" id="ANF96520.1"/>
    </source>
</evidence>
<evidence type="ECO:0000256" key="10">
    <source>
        <dbReference type="ARBA" id="ARBA00023225"/>
    </source>
</evidence>
<keyword evidence="4" id="KW-0813">Transport</keyword>
<evidence type="ECO:0000256" key="1">
    <source>
        <dbReference type="ARBA" id="ARBA00004413"/>
    </source>
</evidence>
<reference evidence="13" key="1">
    <citation type="submission" date="2015-10" db="EMBL/GenBank/DDBJ databases">
        <title>Genome of Paenibacillus bovis sp. nov.</title>
        <authorList>
            <person name="Wu Z."/>
            <person name="Gao C."/>
            <person name="Liu Z."/>
            <person name="Zheng H."/>
        </authorList>
    </citation>
    <scope>NUCLEOTIDE SEQUENCE [LARGE SCALE GENOMIC DNA]</scope>
    <source>
        <strain evidence="13">BD3526</strain>
    </source>
</reference>
<keyword evidence="8" id="KW-0653">Protein transport</keyword>
<dbReference type="NCBIfam" id="TIGR02473">
    <property type="entry name" value="flagell_FliJ"/>
    <property type="match status" value="1"/>
</dbReference>
<name>A0A172ZHA2_9BACL</name>
<dbReference type="GO" id="GO:0071973">
    <property type="term" value="P:bacterial-type flagellum-dependent cell motility"/>
    <property type="evidence" value="ECO:0007669"/>
    <property type="project" value="InterPro"/>
</dbReference>
<protein>
    <recommendedName>
        <fullName evidence="3">Flagellar FliJ protein</fullName>
    </recommendedName>
</protein>
<dbReference type="EMBL" id="CP013023">
    <property type="protein sequence ID" value="ANF96520.1"/>
    <property type="molecule type" value="Genomic_DNA"/>
</dbReference>
<keyword evidence="5" id="KW-1003">Cell membrane</keyword>
<keyword evidence="12" id="KW-0969">Cilium</keyword>
<evidence type="ECO:0000256" key="3">
    <source>
        <dbReference type="ARBA" id="ARBA00020392"/>
    </source>
</evidence>